<evidence type="ECO:0000256" key="2">
    <source>
        <dbReference type="ARBA" id="ARBA00023043"/>
    </source>
</evidence>
<dbReference type="Gene3D" id="1.25.40.20">
    <property type="entry name" value="Ankyrin repeat-containing domain"/>
    <property type="match status" value="1"/>
</dbReference>
<dbReference type="Pfam" id="PF12796">
    <property type="entry name" value="Ank_2"/>
    <property type="match status" value="1"/>
</dbReference>
<dbReference type="OMA" id="EAENVGW"/>
<dbReference type="SUPFAM" id="SSF48403">
    <property type="entry name" value="Ankyrin repeat"/>
    <property type="match status" value="1"/>
</dbReference>
<gene>
    <name evidence="5" type="ORF">LLEC1_04983</name>
</gene>
<dbReference type="PANTHER" id="PTHR24171">
    <property type="entry name" value="ANKYRIN REPEAT DOMAIN-CONTAINING PROTEIN 39-RELATED"/>
    <property type="match status" value="1"/>
</dbReference>
<sequence length="184" mass="20259">MAPRLSEEEIDDLVYFSRTGEDADLMESVTVLAEREKVAPAVILMATKDEGKSTVLHMATGNGHLETVRKVIQCFDGRPKEEKQAFLDEPNEHGNTGMHWAALGGHLDTVKLLMEHGASPALANERDYVPLDLANQNEKTEVSQYFLSFLKQLESENTDEGLNNAAASIEVEETAEESKPEASS</sequence>
<name>A0A179I1Q2_CORDF</name>
<dbReference type="InterPro" id="IPR002110">
    <property type="entry name" value="Ankyrin_rpt"/>
</dbReference>
<dbReference type="GO" id="GO:0085020">
    <property type="term" value="P:protein K6-linked ubiquitination"/>
    <property type="evidence" value="ECO:0007669"/>
    <property type="project" value="TreeGrafter"/>
</dbReference>
<reference evidence="5 6" key="1">
    <citation type="submission" date="2016-03" db="EMBL/GenBank/DDBJ databases">
        <title>Fine-scale spatial genetic structure of a fungal parasite of coffee scale insects.</title>
        <authorList>
            <person name="Jackson D."/>
            <person name="Zemenick K.A."/>
            <person name="Malloure B."/>
            <person name="Quandt C.A."/>
            <person name="James T.Y."/>
        </authorList>
    </citation>
    <scope>NUCLEOTIDE SEQUENCE [LARGE SCALE GENOMIC DNA]</scope>
    <source>
        <strain evidence="5 6">UM487</strain>
    </source>
</reference>
<protein>
    <submittedName>
        <fullName evidence="5">Uncharacterized protein</fullName>
    </submittedName>
</protein>
<dbReference type="PROSITE" id="PS50088">
    <property type="entry name" value="ANK_REPEAT"/>
    <property type="match status" value="1"/>
</dbReference>
<evidence type="ECO:0000313" key="6">
    <source>
        <dbReference type="Proteomes" id="UP000243081"/>
    </source>
</evidence>
<dbReference type="OrthoDB" id="10057496at2759"/>
<dbReference type="PROSITE" id="PS50297">
    <property type="entry name" value="ANK_REP_REGION"/>
    <property type="match status" value="1"/>
</dbReference>
<dbReference type="EMBL" id="LUKN01004591">
    <property type="protein sequence ID" value="OAQ95781.1"/>
    <property type="molecule type" value="Genomic_DNA"/>
</dbReference>
<organism evidence="5 6">
    <name type="scientific">Cordyceps confragosa</name>
    <name type="common">Lecanicillium lecanii</name>
    <dbReference type="NCBI Taxonomy" id="2714763"/>
    <lineage>
        <taxon>Eukaryota</taxon>
        <taxon>Fungi</taxon>
        <taxon>Dikarya</taxon>
        <taxon>Ascomycota</taxon>
        <taxon>Pezizomycotina</taxon>
        <taxon>Sordariomycetes</taxon>
        <taxon>Hypocreomycetidae</taxon>
        <taxon>Hypocreales</taxon>
        <taxon>Cordycipitaceae</taxon>
        <taxon>Akanthomyces</taxon>
    </lineage>
</organism>
<evidence type="ECO:0000256" key="1">
    <source>
        <dbReference type="ARBA" id="ARBA00022737"/>
    </source>
</evidence>
<feature type="repeat" description="ANK" evidence="3">
    <location>
        <begin position="93"/>
        <end position="125"/>
    </location>
</feature>
<keyword evidence="6" id="KW-1185">Reference proteome</keyword>
<evidence type="ECO:0000313" key="5">
    <source>
        <dbReference type="EMBL" id="OAQ95781.1"/>
    </source>
</evidence>
<feature type="region of interest" description="Disordered" evidence="4">
    <location>
        <begin position="161"/>
        <end position="184"/>
    </location>
</feature>
<dbReference type="SMART" id="SM00248">
    <property type="entry name" value="ANK"/>
    <property type="match status" value="3"/>
</dbReference>
<proteinExistence type="predicted"/>
<dbReference type="GO" id="GO:0004842">
    <property type="term" value="F:ubiquitin-protein transferase activity"/>
    <property type="evidence" value="ECO:0007669"/>
    <property type="project" value="TreeGrafter"/>
</dbReference>
<dbReference type="AlphaFoldDB" id="A0A179I1Q2"/>
<accession>A0A179I1Q2</accession>
<dbReference type="PANTHER" id="PTHR24171:SF8">
    <property type="entry name" value="BRCA1-ASSOCIATED RING DOMAIN PROTEIN 1"/>
    <property type="match status" value="1"/>
</dbReference>
<dbReference type="Proteomes" id="UP000243081">
    <property type="component" value="Unassembled WGS sequence"/>
</dbReference>
<dbReference type="InterPro" id="IPR036770">
    <property type="entry name" value="Ankyrin_rpt-contain_sf"/>
</dbReference>
<keyword evidence="1" id="KW-0677">Repeat</keyword>
<keyword evidence="2 3" id="KW-0040">ANK repeat</keyword>
<evidence type="ECO:0000256" key="3">
    <source>
        <dbReference type="PROSITE-ProRule" id="PRU00023"/>
    </source>
</evidence>
<evidence type="ECO:0000256" key="4">
    <source>
        <dbReference type="SAM" id="MobiDB-lite"/>
    </source>
</evidence>
<comment type="caution">
    <text evidence="5">The sequence shown here is derived from an EMBL/GenBank/DDBJ whole genome shotgun (WGS) entry which is preliminary data.</text>
</comment>